<feature type="chain" id="PRO_5044949342" description="Metalloendopeptidase" evidence="7">
    <location>
        <begin position="24"/>
        <end position="655"/>
    </location>
</feature>
<accession>A0ABM0MEC0</accession>
<dbReference type="GeneID" id="102807658"/>
<evidence type="ECO:0000259" key="8">
    <source>
        <dbReference type="PROSITE" id="PS51864"/>
    </source>
</evidence>
<feature type="signal peptide" evidence="7">
    <location>
        <begin position="1"/>
        <end position="23"/>
    </location>
</feature>
<feature type="active site" evidence="6">
    <location>
        <position position="146"/>
    </location>
</feature>
<keyword evidence="7" id="KW-0732">Signal</keyword>
<evidence type="ECO:0000256" key="3">
    <source>
        <dbReference type="ARBA" id="ARBA00022801"/>
    </source>
</evidence>
<dbReference type="Gene3D" id="3.40.390.10">
    <property type="entry name" value="Collagenase (Catalytic Domain)"/>
    <property type="match status" value="1"/>
</dbReference>
<feature type="disulfide bond" evidence="6">
    <location>
        <begin position="90"/>
        <end position="245"/>
    </location>
</feature>
<keyword evidence="6" id="KW-1015">Disulfide bond</keyword>
<keyword evidence="4 6" id="KW-0862">Zinc</keyword>
<keyword evidence="2 6" id="KW-0479">Metal-binding</keyword>
<reference evidence="10" key="1">
    <citation type="submission" date="2025-08" db="UniProtKB">
        <authorList>
            <consortium name="RefSeq"/>
        </authorList>
    </citation>
    <scope>IDENTIFICATION</scope>
    <source>
        <tissue evidence="10">Testes</tissue>
    </source>
</reference>
<dbReference type="SMART" id="SM00235">
    <property type="entry name" value="ZnMc"/>
    <property type="match status" value="1"/>
</dbReference>
<sequence>MGNVHELRHVLLILALSVGRIYMEDDIVELDIKLTEAQKAAREGVQTRKAVSDVTLYWPNGIIPYEISASSEPDRAVILSALHYWESVSCLQFPPYSAAAGHTSRIEFTNKPGEGCWSWVGIANPGGPQEISIGNGCATRGIVAHEIAHAFGFWHEQSRSDRNDHVIVHVANIEAGQEDQFKVQNTDWHGVPYDVGSIMHYGKYDFSKNGLATITAKNPADEAKMGQRDYLSAADIELANIIYNCPAEEVLYGVGLDLQLYSRNAIHGTWSGPAPNSCCVIAITVLQDGTILGVGLNLLLYTKSALDANWLGPIANSGFVLDVTQMHDGTIVGVGLNFLLYTRSAVEGTWAGPVPWSGLVKSVSVLPDGSLLGVGLGGQLWSRAGLTGTWALVNLNGFVGDISVSKTGAVVGIGITCGLWERPAYTSYWQGEISDSRCVISVSFGEKVIEKEVTKQIGKVYGVGVNLQLYTRDNVEGTWSGPAPLSCCVISMTVLQDGTIVGVGANLMLYTKATIDAPWVGPVGYSGFVLDVTQMPDGTLVGVGLNLLLYTRPGVEGVWSGPVPYSGFVKSISVLPDGGLLGVGLGGHLWSRPGIQGVWTNVDYNGIVSEVSVSKGGEVIGVGITCGLWERETYTSYWKGEVANSRCMISVSFEE</sequence>
<evidence type="ECO:0000313" key="9">
    <source>
        <dbReference type="Proteomes" id="UP000694865"/>
    </source>
</evidence>
<dbReference type="RefSeq" id="XP_006818361.1">
    <property type="nucleotide sequence ID" value="XM_006818298.1"/>
</dbReference>
<dbReference type="PANTHER" id="PTHR10127">
    <property type="entry name" value="DISCOIDIN, CUB, EGF, LAMININ , AND ZINC METALLOPROTEASE DOMAIN CONTAINING"/>
    <property type="match status" value="1"/>
</dbReference>
<name>A0ABM0MEC0_SACKO</name>
<dbReference type="PROSITE" id="PS51864">
    <property type="entry name" value="ASTACIN"/>
    <property type="match status" value="1"/>
</dbReference>
<keyword evidence="9" id="KW-1185">Reference proteome</keyword>
<feature type="binding site" evidence="6">
    <location>
        <position position="155"/>
    </location>
    <ligand>
        <name>Zn(2+)</name>
        <dbReference type="ChEBI" id="CHEBI:29105"/>
        <note>catalytic</note>
    </ligand>
</feature>
<comment type="caution">
    <text evidence="6">Lacks conserved residue(s) required for the propagation of feature annotation.</text>
</comment>
<feature type="domain" description="Peptidase M12A" evidence="8">
    <location>
        <begin position="49"/>
        <end position="246"/>
    </location>
</feature>
<evidence type="ECO:0000256" key="1">
    <source>
        <dbReference type="ARBA" id="ARBA00022670"/>
    </source>
</evidence>
<evidence type="ECO:0000256" key="5">
    <source>
        <dbReference type="ARBA" id="ARBA00023049"/>
    </source>
</evidence>
<dbReference type="CDD" id="cd04280">
    <property type="entry name" value="ZnMc_astacin_like"/>
    <property type="match status" value="1"/>
</dbReference>
<dbReference type="PRINTS" id="PR00480">
    <property type="entry name" value="ASTACIN"/>
</dbReference>
<dbReference type="SUPFAM" id="SSF55486">
    <property type="entry name" value="Metalloproteases ('zincins'), catalytic domain"/>
    <property type="match status" value="1"/>
</dbReference>
<evidence type="ECO:0000256" key="2">
    <source>
        <dbReference type="ARBA" id="ARBA00022723"/>
    </source>
</evidence>
<evidence type="ECO:0000313" key="10">
    <source>
        <dbReference type="RefSeq" id="XP_006818361.1"/>
    </source>
</evidence>
<organism evidence="9 10">
    <name type="scientific">Saccoglossus kowalevskii</name>
    <name type="common">Acorn worm</name>
    <dbReference type="NCBI Taxonomy" id="10224"/>
    <lineage>
        <taxon>Eukaryota</taxon>
        <taxon>Metazoa</taxon>
        <taxon>Hemichordata</taxon>
        <taxon>Enteropneusta</taxon>
        <taxon>Harrimaniidae</taxon>
        <taxon>Saccoglossus</taxon>
    </lineage>
</organism>
<keyword evidence="1 6" id="KW-0645">Protease</keyword>
<proteinExistence type="predicted"/>
<gene>
    <name evidence="10" type="primary">LOC102807658</name>
</gene>
<protein>
    <recommendedName>
        <fullName evidence="7">Metalloendopeptidase</fullName>
        <ecNumber evidence="7">3.4.24.-</ecNumber>
    </recommendedName>
</protein>
<evidence type="ECO:0000256" key="7">
    <source>
        <dbReference type="RuleBase" id="RU361183"/>
    </source>
</evidence>
<feature type="binding site" evidence="6">
    <location>
        <position position="149"/>
    </location>
    <ligand>
        <name>Zn(2+)</name>
        <dbReference type="ChEBI" id="CHEBI:29105"/>
        <note>catalytic</note>
    </ligand>
</feature>
<evidence type="ECO:0000256" key="6">
    <source>
        <dbReference type="PROSITE-ProRule" id="PRU01211"/>
    </source>
</evidence>
<dbReference type="InterPro" id="IPR034035">
    <property type="entry name" value="Astacin-like_dom"/>
</dbReference>
<evidence type="ECO:0000256" key="4">
    <source>
        <dbReference type="ARBA" id="ARBA00022833"/>
    </source>
</evidence>
<dbReference type="EC" id="3.4.24.-" evidence="7"/>
<dbReference type="InterPro" id="IPR001506">
    <property type="entry name" value="Peptidase_M12A"/>
</dbReference>
<dbReference type="InterPro" id="IPR006026">
    <property type="entry name" value="Peptidase_Metallo"/>
</dbReference>
<dbReference type="Pfam" id="PF01400">
    <property type="entry name" value="Astacin"/>
    <property type="match status" value="1"/>
</dbReference>
<feature type="binding site" evidence="6">
    <location>
        <position position="145"/>
    </location>
    <ligand>
        <name>Zn(2+)</name>
        <dbReference type="ChEBI" id="CHEBI:29105"/>
        <note>catalytic</note>
    </ligand>
</feature>
<dbReference type="Proteomes" id="UP000694865">
    <property type="component" value="Unplaced"/>
</dbReference>
<keyword evidence="5 6" id="KW-0482">Metalloprotease</keyword>
<keyword evidence="3 6" id="KW-0378">Hydrolase</keyword>
<comment type="cofactor">
    <cofactor evidence="6 7">
        <name>Zn(2+)</name>
        <dbReference type="ChEBI" id="CHEBI:29105"/>
    </cofactor>
    <text evidence="6 7">Binds 1 zinc ion per subunit.</text>
</comment>
<dbReference type="InterPro" id="IPR024079">
    <property type="entry name" value="MetalloPept_cat_dom_sf"/>
</dbReference>
<dbReference type="PANTHER" id="PTHR10127:SF780">
    <property type="entry name" value="METALLOENDOPEPTIDASE"/>
    <property type="match status" value="1"/>
</dbReference>